<dbReference type="EMBL" id="MHJU01000009">
    <property type="protein sequence ID" value="OGY73647.1"/>
    <property type="molecule type" value="Genomic_DNA"/>
</dbReference>
<accession>A0A1G2AC80</accession>
<organism evidence="3 4">
    <name type="scientific">Candidatus Jacksonbacteria bacterium RIFCSPLOWO2_02_FULL_44_20</name>
    <dbReference type="NCBI Taxonomy" id="1798460"/>
    <lineage>
        <taxon>Bacteria</taxon>
        <taxon>Candidatus Jacksoniibacteriota</taxon>
    </lineage>
</organism>
<proteinExistence type="predicted"/>
<evidence type="ECO:0000259" key="2">
    <source>
        <dbReference type="Pfam" id="PF14478"/>
    </source>
</evidence>
<dbReference type="Proteomes" id="UP000178315">
    <property type="component" value="Unassembled WGS sequence"/>
</dbReference>
<evidence type="ECO:0000256" key="1">
    <source>
        <dbReference type="SAM" id="MobiDB-lite"/>
    </source>
</evidence>
<dbReference type="InterPro" id="IPR027954">
    <property type="entry name" value="Transcobalamin-like_C"/>
</dbReference>
<dbReference type="Pfam" id="PF14478">
    <property type="entry name" value="DUF4430"/>
    <property type="match status" value="1"/>
</dbReference>
<gene>
    <name evidence="3" type="ORF">A3H61_00465</name>
</gene>
<protein>
    <recommendedName>
        <fullName evidence="2">Transcobalamin-like C-terminal domain-containing protein</fullName>
    </recommendedName>
</protein>
<dbReference type="Gene3D" id="2.170.130.30">
    <property type="match status" value="1"/>
</dbReference>
<feature type="domain" description="Transcobalamin-like C-terminal" evidence="2">
    <location>
        <begin position="84"/>
        <end position="143"/>
    </location>
</feature>
<name>A0A1G2AC80_9BACT</name>
<evidence type="ECO:0000313" key="4">
    <source>
        <dbReference type="Proteomes" id="UP000178315"/>
    </source>
</evidence>
<sequence length="151" mass="16940">MFGMTSGCALKKENPFTEPPTAPPSSIKTPANRPNEKTLIEPSVTLLFDFGDDRIPINFKVQISDVKIPLLWSIMQEELTNKGIALEYDDYGRELGVLITKIGDKKNGEDGKYWQYFVNGEYAKVGVSQYGLKAGDAVEWKFTDNKLKSKN</sequence>
<comment type="caution">
    <text evidence="3">The sequence shown here is derived from an EMBL/GenBank/DDBJ whole genome shotgun (WGS) entry which is preliminary data.</text>
</comment>
<feature type="region of interest" description="Disordered" evidence="1">
    <location>
        <begin position="11"/>
        <end position="35"/>
    </location>
</feature>
<evidence type="ECO:0000313" key="3">
    <source>
        <dbReference type="EMBL" id="OGY73647.1"/>
    </source>
</evidence>
<reference evidence="3 4" key="1">
    <citation type="journal article" date="2016" name="Nat. Commun.">
        <title>Thousands of microbial genomes shed light on interconnected biogeochemical processes in an aquifer system.</title>
        <authorList>
            <person name="Anantharaman K."/>
            <person name="Brown C.T."/>
            <person name="Hug L.A."/>
            <person name="Sharon I."/>
            <person name="Castelle C.J."/>
            <person name="Probst A.J."/>
            <person name="Thomas B.C."/>
            <person name="Singh A."/>
            <person name="Wilkins M.J."/>
            <person name="Karaoz U."/>
            <person name="Brodie E.L."/>
            <person name="Williams K.H."/>
            <person name="Hubbard S.S."/>
            <person name="Banfield J.F."/>
        </authorList>
    </citation>
    <scope>NUCLEOTIDE SEQUENCE [LARGE SCALE GENOMIC DNA]</scope>
</reference>
<dbReference type="AlphaFoldDB" id="A0A1G2AC80"/>